<dbReference type="PROSITE" id="PS50943">
    <property type="entry name" value="HTH_CROC1"/>
    <property type="match status" value="1"/>
</dbReference>
<dbReference type="Gene3D" id="1.10.260.40">
    <property type="entry name" value="lambda repressor-like DNA-binding domains"/>
    <property type="match status" value="1"/>
</dbReference>
<dbReference type="InterPro" id="IPR010982">
    <property type="entry name" value="Lambda_DNA-bd_dom_sf"/>
</dbReference>
<dbReference type="InterPro" id="IPR001387">
    <property type="entry name" value="Cro/C1-type_HTH"/>
</dbReference>
<proteinExistence type="predicted"/>
<evidence type="ECO:0000313" key="3">
    <source>
        <dbReference type="EMBL" id="GIM47670.1"/>
    </source>
</evidence>
<evidence type="ECO:0000259" key="2">
    <source>
        <dbReference type="PROSITE" id="PS50943"/>
    </source>
</evidence>
<reference evidence="3" key="1">
    <citation type="journal article" date="2023" name="Int. J. Syst. Evol. Microbiol.">
        <title>Collibacillus ludicampi gen. nov., sp. nov., a new soil bacterium of the family Alicyclobacillaceae.</title>
        <authorList>
            <person name="Jojima T."/>
            <person name="Ioku Y."/>
            <person name="Fukuta Y."/>
            <person name="Shirasaka N."/>
            <person name="Matsumura Y."/>
            <person name="Mori M."/>
        </authorList>
    </citation>
    <scope>NUCLEOTIDE SEQUENCE</scope>
    <source>
        <strain evidence="3">TP075</strain>
    </source>
</reference>
<comment type="caution">
    <text evidence="3">The sequence shown here is derived from an EMBL/GenBank/DDBJ whole genome shotgun (WGS) entry which is preliminary data.</text>
</comment>
<evidence type="ECO:0000256" key="1">
    <source>
        <dbReference type="SAM" id="MobiDB-lite"/>
    </source>
</evidence>
<protein>
    <recommendedName>
        <fullName evidence="2">HTH cro/C1-type domain-containing protein</fullName>
    </recommendedName>
</protein>
<dbReference type="EMBL" id="BOQE01000001">
    <property type="protein sequence ID" value="GIM47670.1"/>
    <property type="molecule type" value="Genomic_DNA"/>
</dbReference>
<sequence>MKRETINRIETSRHIPNVKLLNTIAAALGMRGSELLRMAEDMEPESSGCLSEAGRRKSSPGPRTE</sequence>
<dbReference type="Proteomes" id="UP001057291">
    <property type="component" value="Unassembled WGS sequence"/>
</dbReference>
<accession>A0AAV4LIT3</accession>
<dbReference type="GO" id="GO:0003677">
    <property type="term" value="F:DNA binding"/>
    <property type="evidence" value="ECO:0007669"/>
    <property type="project" value="InterPro"/>
</dbReference>
<organism evidence="3 4">
    <name type="scientific">Collibacillus ludicampi</name>
    <dbReference type="NCBI Taxonomy" id="2771369"/>
    <lineage>
        <taxon>Bacteria</taxon>
        <taxon>Bacillati</taxon>
        <taxon>Bacillota</taxon>
        <taxon>Bacilli</taxon>
        <taxon>Bacillales</taxon>
        <taxon>Alicyclobacillaceae</taxon>
        <taxon>Collibacillus</taxon>
    </lineage>
</organism>
<dbReference type="SUPFAM" id="SSF47413">
    <property type="entry name" value="lambda repressor-like DNA-binding domains"/>
    <property type="match status" value="1"/>
</dbReference>
<name>A0AAV4LIT3_9BACL</name>
<gene>
    <name evidence="3" type="ORF">DNHGIG_32190</name>
</gene>
<feature type="region of interest" description="Disordered" evidence="1">
    <location>
        <begin position="39"/>
        <end position="65"/>
    </location>
</feature>
<keyword evidence="4" id="KW-1185">Reference proteome</keyword>
<dbReference type="AlphaFoldDB" id="A0AAV4LIT3"/>
<feature type="domain" description="HTH cro/C1-type" evidence="2">
    <location>
        <begin position="1"/>
        <end position="35"/>
    </location>
</feature>
<evidence type="ECO:0000313" key="4">
    <source>
        <dbReference type="Proteomes" id="UP001057291"/>
    </source>
</evidence>